<evidence type="ECO:0000256" key="10">
    <source>
        <dbReference type="RuleBase" id="RU361152"/>
    </source>
</evidence>
<dbReference type="PANTHER" id="PTHR32092">
    <property type="entry name" value="6-PHOSPHO-BETA-GLUCOSIDASE-RELATED"/>
    <property type="match status" value="1"/>
</dbReference>
<dbReference type="Gene3D" id="3.40.50.720">
    <property type="entry name" value="NAD(P)-binding Rossmann-like Domain"/>
    <property type="match status" value="1"/>
</dbReference>
<evidence type="ECO:0000256" key="2">
    <source>
        <dbReference type="ARBA" id="ARBA00022723"/>
    </source>
</evidence>
<evidence type="ECO:0000256" key="8">
    <source>
        <dbReference type="PIRSR" id="PIRSR601088-3"/>
    </source>
</evidence>
<evidence type="ECO:0000256" key="5">
    <source>
        <dbReference type="ARBA" id="ARBA00023211"/>
    </source>
</evidence>
<keyword evidence="8" id="KW-0533">Nickel</keyword>
<gene>
    <name evidence="12" type="ORF">RV15_GL003374</name>
</gene>
<dbReference type="InterPro" id="IPR015955">
    <property type="entry name" value="Lactate_DH/Glyco_Ohase_4_C"/>
</dbReference>
<evidence type="ECO:0000256" key="9">
    <source>
        <dbReference type="PIRSR" id="PIRSR601088-4"/>
    </source>
</evidence>
<dbReference type="Gene3D" id="3.90.110.10">
    <property type="entry name" value="Lactate dehydrogenase/glycoside hydrolase, family 4, C-terminal"/>
    <property type="match status" value="1"/>
</dbReference>
<dbReference type="EMBL" id="JXLC01000007">
    <property type="protein sequence ID" value="OJG92272.1"/>
    <property type="molecule type" value="Genomic_DNA"/>
</dbReference>
<evidence type="ECO:0000313" key="13">
    <source>
        <dbReference type="Proteomes" id="UP000183039"/>
    </source>
</evidence>
<keyword evidence="4 10" id="KW-0520">NAD</keyword>
<sequence>MSEHILNKKSGGKHMTRDALKIATIGGGSSYTPELIEGYIKRKDELPIKEIWLVDIEAGKEKLETVGAMAKRMVKAAGLDWEVHLTLDRRAALKDADFVSTQFRVGLLDARIKDERIPLSHGVLGQETNGAGGMFKAFRTIPVILGIIEDMKELCPDAWLVNFTNPAGMVTEAAIKHGGWKKTAGLCNVPIGHRKQAAEKLGIPEDDLFFKFAGINHFHWHRVWDKQGNERTQELIDLIYGPQEDSESHLKNIHNAPFHYEQIKDLGMLPCGYHRYYYIEDEMLKHSIEEFEKGETRAQVVKETEARLFELYKDPNLDYKPKELEQRGGTHYSDAACELIASIHNDKRTDMVVSTENNGTITDLPYDCVVEVSGPVTAHGHEPYNWGAFPPAARGIIQVMKGMEETVIRAAIDGDYGAALHAFTINPLVPGGAMAKTLLDELLIAHKDHLPNFSAAIAKIEAEQPDTVAYVTELMKSN</sequence>
<comment type="similarity">
    <text evidence="1 10">Belongs to the glycosyl hydrolase 4 family.</text>
</comment>
<protein>
    <submittedName>
        <fullName evidence="12">Glycosyl hydrolase</fullName>
    </submittedName>
</protein>
<dbReference type="GO" id="GO:0004553">
    <property type="term" value="F:hydrolase activity, hydrolyzing O-glycosyl compounds"/>
    <property type="evidence" value="ECO:0007669"/>
    <property type="project" value="InterPro"/>
</dbReference>
<evidence type="ECO:0000256" key="6">
    <source>
        <dbReference type="ARBA" id="ARBA00023295"/>
    </source>
</evidence>
<evidence type="ECO:0000256" key="7">
    <source>
        <dbReference type="PIRSR" id="PIRSR601088-2"/>
    </source>
</evidence>
<evidence type="ECO:0000256" key="4">
    <source>
        <dbReference type="ARBA" id="ARBA00023027"/>
    </source>
</evidence>
<dbReference type="GO" id="GO:0046872">
    <property type="term" value="F:metal ion binding"/>
    <property type="evidence" value="ECO:0007669"/>
    <property type="project" value="UniProtKB-KW"/>
</dbReference>
<proteinExistence type="inferred from homology"/>
<dbReference type="SUPFAM" id="SSF56327">
    <property type="entry name" value="LDH C-terminal domain-like"/>
    <property type="match status" value="1"/>
</dbReference>
<keyword evidence="8" id="KW-0408">Iron</keyword>
<keyword evidence="3 10" id="KW-0378">Hydrolase</keyword>
<keyword evidence="5 8" id="KW-0464">Manganese</keyword>
<comment type="cofactor">
    <cofactor evidence="10">
        <name>NAD(+)</name>
        <dbReference type="ChEBI" id="CHEBI:57540"/>
    </cofactor>
    <text evidence="10">Binds 1 NAD(+) per subunit.</text>
</comment>
<dbReference type="InterPro" id="IPR036291">
    <property type="entry name" value="NAD(P)-bd_dom_sf"/>
</dbReference>
<feature type="binding site" evidence="8">
    <location>
        <position position="217"/>
    </location>
    <ligand>
        <name>Mn(2+)</name>
        <dbReference type="ChEBI" id="CHEBI:29035"/>
    </ligand>
</feature>
<dbReference type="PRINTS" id="PR00732">
    <property type="entry name" value="GLHYDRLASE4"/>
</dbReference>
<evidence type="ECO:0000256" key="3">
    <source>
        <dbReference type="ARBA" id="ARBA00022801"/>
    </source>
</evidence>
<keyword evidence="8" id="KW-0170">Cobalt</keyword>
<feature type="binding site" evidence="7">
    <location>
        <position position="165"/>
    </location>
    <ligand>
        <name>substrate</name>
    </ligand>
</feature>
<dbReference type="AlphaFoldDB" id="A0AA91GBE4"/>
<dbReference type="GO" id="GO:0005975">
    <property type="term" value="P:carbohydrate metabolic process"/>
    <property type="evidence" value="ECO:0007669"/>
    <property type="project" value="InterPro"/>
</dbReference>
<reference evidence="12 13" key="1">
    <citation type="submission" date="2014-12" db="EMBL/GenBank/DDBJ databases">
        <title>Draft genome sequences of 29 type strains of Enterococci.</title>
        <authorList>
            <person name="Zhong Z."/>
            <person name="Sun Z."/>
            <person name="Liu W."/>
            <person name="Zhang W."/>
            <person name="Zhang H."/>
        </authorList>
    </citation>
    <scope>NUCLEOTIDE SEQUENCE [LARGE SCALE GENOMIC DNA]</scope>
    <source>
        <strain evidence="12 13">DSM 22801</strain>
    </source>
</reference>
<organism evidence="12 13">
    <name type="scientific">Enterococcus silesiacus</name>
    <dbReference type="NCBI Taxonomy" id="332949"/>
    <lineage>
        <taxon>Bacteria</taxon>
        <taxon>Bacillati</taxon>
        <taxon>Bacillota</taxon>
        <taxon>Bacilli</taxon>
        <taxon>Lactobacillales</taxon>
        <taxon>Enterococcaceae</taxon>
        <taxon>Enterococcus</taxon>
    </lineage>
</organism>
<dbReference type="SUPFAM" id="SSF51735">
    <property type="entry name" value="NAD(P)-binding Rossmann-fold domains"/>
    <property type="match status" value="1"/>
</dbReference>
<evidence type="ECO:0000256" key="1">
    <source>
        <dbReference type="ARBA" id="ARBA00010141"/>
    </source>
</evidence>
<dbReference type="Pfam" id="PF02056">
    <property type="entry name" value="Glyco_hydro_4"/>
    <property type="match status" value="1"/>
</dbReference>
<feature type="site" description="Increases basicity of active site Tyr" evidence="9">
    <location>
        <position position="127"/>
    </location>
</feature>
<evidence type="ECO:0000313" key="12">
    <source>
        <dbReference type="EMBL" id="OJG92272.1"/>
    </source>
</evidence>
<dbReference type="Pfam" id="PF11975">
    <property type="entry name" value="Glyco_hydro_4C"/>
    <property type="match status" value="1"/>
</dbReference>
<evidence type="ECO:0000259" key="11">
    <source>
        <dbReference type="Pfam" id="PF11975"/>
    </source>
</evidence>
<dbReference type="Proteomes" id="UP000183039">
    <property type="component" value="Unassembled WGS sequence"/>
</dbReference>
<feature type="binding site" evidence="8">
    <location>
        <position position="187"/>
    </location>
    <ligand>
        <name>Mn(2+)</name>
        <dbReference type="ChEBI" id="CHEBI:29035"/>
    </ligand>
</feature>
<name>A0AA91GBE4_9ENTE</name>
<feature type="binding site" evidence="7">
    <location>
        <position position="111"/>
    </location>
    <ligand>
        <name>substrate</name>
    </ligand>
</feature>
<dbReference type="InterPro" id="IPR022616">
    <property type="entry name" value="Glyco_hydro_4_C"/>
</dbReference>
<keyword evidence="2 8" id="KW-0479">Metal-binding</keyword>
<keyword evidence="6 10" id="KW-0326">Glycosidase</keyword>
<comment type="caution">
    <text evidence="12">The sequence shown here is derived from an EMBL/GenBank/DDBJ whole genome shotgun (WGS) entry which is preliminary data.</text>
</comment>
<accession>A0AA91GBE4</accession>
<dbReference type="GO" id="GO:0016616">
    <property type="term" value="F:oxidoreductase activity, acting on the CH-OH group of donors, NAD or NADP as acceptor"/>
    <property type="evidence" value="ECO:0007669"/>
    <property type="project" value="InterPro"/>
</dbReference>
<feature type="domain" description="Glycosyl hydrolase family 4 C-terminal" evidence="11">
    <location>
        <begin position="212"/>
        <end position="429"/>
    </location>
</feature>
<dbReference type="InterPro" id="IPR001088">
    <property type="entry name" value="Glyco_hydro_4"/>
</dbReference>
<dbReference type="PANTHER" id="PTHR32092:SF5">
    <property type="entry name" value="6-PHOSPHO-BETA-GLUCOSIDASE"/>
    <property type="match status" value="1"/>
</dbReference>
<dbReference type="CDD" id="cd05296">
    <property type="entry name" value="GH4_P_beta_glucosidase"/>
    <property type="match status" value="1"/>
</dbReference>